<evidence type="ECO:0000313" key="2">
    <source>
        <dbReference type="Ensembl" id="ENSEBUP00000023714.1"/>
    </source>
</evidence>
<feature type="domain" description="Synaptonemal complex protein 2 Spt16M-like" evidence="1">
    <location>
        <begin position="59"/>
        <end position="174"/>
    </location>
</feature>
<dbReference type="AlphaFoldDB" id="A0A8C4R167"/>
<dbReference type="OMA" id="FCAINDS"/>
<dbReference type="Pfam" id="PF18584">
    <property type="entry name" value="SYCP2_SLD"/>
    <property type="match status" value="1"/>
</dbReference>
<dbReference type="Ensembl" id="ENSEBUT00000024290.1">
    <property type="protein sequence ID" value="ENSEBUP00000023714.1"/>
    <property type="gene ID" value="ENSEBUG00000014616.1"/>
</dbReference>
<name>A0A8C4R167_EPTBU</name>
<proteinExistence type="predicted"/>
<dbReference type="InterPro" id="IPR024835">
    <property type="entry name" value="SYCP2-like"/>
</dbReference>
<protein>
    <recommendedName>
        <fullName evidence="1">Synaptonemal complex protein 2 Spt16M-like domain-containing protein</fullName>
    </recommendedName>
</protein>
<keyword evidence="3" id="KW-1185">Reference proteome</keyword>
<organism evidence="2 3">
    <name type="scientific">Eptatretus burgeri</name>
    <name type="common">Inshore hagfish</name>
    <dbReference type="NCBI Taxonomy" id="7764"/>
    <lineage>
        <taxon>Eukaryota</taxon>
        <taxon>Metazoa</taxon>
        <taxon>Chordata</taxon>
        <taxon>Craniata</taxon>
        <taxon>Vertebrata</taxon>
        <taxon>Cyclostomata</taxon>
        <taxon>Myxini</taxon>
        <taxon>Myxiniformes</taxon>
        <taxon>Myxinidae</taxon>
        <taxon>Eptatretinae</taxon>
        <taxon>Eptatretus</taxon>
    </lineage>
</organism>
<dbReference type="InterPro" id="IPR040560">
    <property type="entry name" value="SYCP2_SLD"/>
</dbReference>
<dbReference type="PANTHER" id="PTHR15607">
    <property type="entry name" value="SYNAPTONEMAL COMPLEX PROTEIN-RELATED"/>
    <property type="match status" value="1"/>
</dbReference>
<accession>A0A8C4R167</accession>
<reference evidence="2" key="2">
    <citation type="submission" date="2025-09" db="UniProtKB">
        <authorList>
            <consortium name="Ensembl"/>
        </authorList>
    </citation>
    <scope>IDENTIFICATION</scope>
</reference>
<dbReference type="GO" id="GO:0007143">
    <property type="term" value="P:female meiotic nuclear division"/>
    <property type="evidence" value="ECO:0007669"/>
    <property type="project" value="TreeGrafter"/>
</dbReference>
<dbReference type="PANTHER" id="PTHR15607:SF12">
    <property type="entry name" value="SYNAPTONEMAL COMPLEX PROTEIN 2"/>
    <property type="match status" value="1"/>
</dbReference>
<evidence type="ECO:0000313" key="3">
    <source>
        <dbReference type="Proteomes" id="UP000694388"/>
    </source>
</evidence>
<dbReference type="GO" id="GO:0007140">
    <property type="term" value="P:male meiotic nuclear division"/>
    <property type="evidence" value="ECO:0007669"/>
    <property type="project" value="TreeGrafter"/>
</dbReference>
<dbReference type="GeneTree" id="ENSGT00530000063859"/>
<sequence>MEVVCRLVKKEKRKELSSQWFDLDFVVEAFCAINDSYFETDCRNFLNIVNGMRQDECRVVTLPCISVYLEDKELQMPKDEKLERFWIDFNKRSKRIAFFIADNEDDDEDGYWESISLPEDMISSYEMEIGHAEQVLHIHTTEPVAAWQVQGNMIHIHFNYLLDVFNSVQSIYGKEKCKSQKAKETKETPEAFVPNTMSADHILGASSVRHILPPGHSYFSDSEPCSSRRFFQTRPSCGHSDGEIGKFRIPSFKKKTSCHEITNIGMKGISFGLDCEEQHISRTSA</sequence>
<dbReference type="Proteomes" id="UP000694388">
    <property type="component" value="Unplaced"/>
</dbReference>
<dbReference type="GO" id="GO:0000779">
    <property type="term" value="C:condensed chromosome, centromeric region"/>
    <property type="evidence" value="ECO:0007669"/>
    <property type="project" value="TreeGrafter"/>
</dbReference>
<reference evidence="2" key="1">
    <citation type="submission" date="2025-08" db="UniProtKB">
        <authorList>
            <consortium name="Ensembl"/>
        </authorList>
    </citation>
    <scope>IDENTIFICATION</scope>
</reference>
<evidence type="ECO:0000259" key="1">
    <source>
        <dbReference type="Pfam" id="PF18584"/>
    </source>
</evidence>
<dbReference type="GO" id="GO:0000800">
    <property type="term" value="C:lateral element"/>
    <property type="evidence" value="ECO:0007669"/>
    <property type="project" value="TreeGrafter"/>
</dbReference>